<dbReference type="Proteomes" id="UP000823674">
    <property type="component" value="Chromosome A08"/>
</dbReference>
<sequence>MSFHLLYVQARVPALPLKDEGFVYLILILTPCTLMVGLNQVDSCHCLGIKGFQAPENFNGRDYEALNGTTENLLPLRKTFSQDCTSKGVLLSLESKSLIAVPNPDTC</sequence>
<comment type="caution">
    <text evidence="1">The sequence shown here is derived from an EMBL/GenBank/DDBJ whole genome shotgun (WGS) entry which is preliminary data.</text>
</comment>
<evidence type="ECO:0000313" key="2">
    <source>
        <dbReference type="Proteomes" id="UP000823674"/>
    </source>
</evidence>
<gene>
    <name evidence="1" type="primary">A08g509110.1_BraROA</name>
    <name evidence="1" type="ORF">IGI04_031550</name>
</gene>
<keyword evidence="2" id="KW-1185">Reference proteome</keyword>
<reference evidence="1 2" key="1">
    <citation type="submission" date="2021-03" db="EMBL/GenBank/DDBJ databases">
        <authorList>
            <person name="King G.J."/>
            <person name="Bancroft I."/>
            <person name="Baten A."/>
            <person name="Bloomfield J."/>
            <person name="Borpatragohain P."/>
            <person name="He Z."/>
            <person name="Irish N."/>
            <person name="Irwin J."/>
            <person name="Liu K."/>
            <person name="Mauleon R.P."/>
            <person name="Moore J."/>
            <person name="Morris R."/>
            <person name="Ostergaard L."/>
            <person name="Wang B."/>
            <person name="Wells R."/>
        </authorList>
    </citation>
    <scope>NUCLEOTIDE SEQUENCE [LARGE SCALE GENOMIC DNA]</scope>
    <source>
        <strain evidence="1">R-o-18</strain>
        <tissue evidence="1">Leaf</tissue>
    </source>
</reference>
<name>A0ABQ7LTY1_BRACM</name>
<dbReference type="EMBL" id="JADBGQ010000007">
    <property type="protein sequence ID" value="KAG5390009.1"/>
    <property type="molecule type" value="Genomic_DNA"/>
</dbReference>
<proteinExistence type="predicted"/>
<organism evidence="1 2">
    <name type="scientific">Brassica rapa subsp. trilocularis</name>
    <dbReference type="NCBI Taxonomy" id="1813537"/>
    <lineage>
        <taxon>Eukaryota</taxon>
        <taxon>Viridiplantae</taxon>
        <taxon>Streptophyta</taxon>
        <taxon>Embryophyta</taxon>
        <taxon>Tracheophyta</taxon>
        <taxon>Spermatophyta</taxon>
        <taxon>Magnoliopsida</taxon>
        <taxon>eudicotyledons</taxon>
        <taxon>Gunneridae</taxon>
        <taxon>Pentapetalae</taxon>
        <taxon>rosids</taxon>
        <taxon>malvids</taxon>
        <taxon>Brassicales</taxon>
        <taxon>Brassicaceae</taxon>
        <taxon>Brassiceae</taxon>
        <taxon>Brassica</taxon>
    </lineage>
</organism>
<accession>A0ABQ7LTY1</accession>
<evidence type="ECO:0000313" key="1">
    <source>
        <dbReference type="EMBL" id="KAG5390009.1"/>
    </source>
</evidence>
<protein>
    <submittedName>
        <fullName evidence="1">Uncharacterized protein</fullName>
    </submittedName>
</protein>